<accession>A0A7R8ZMP2</accession>
<evidence type="ECO:0000313" key="1">
    <source>
        <dbReference type="EMBL" id="CAD7225053.1"/>
    </source>
</evidence>
<reference evidence="1" key="1">
    <citation type="submission" date="2020-11" db="EMBL/GenBank/DDBJ databases">
        <authorList>
            <person name="Tran Van P."/>
        </authorList>
    </citation>
    <scope>NUCLEOTIDE SEQUENCE</scope>
</reference>
<protein>
    <submittedName>
        <fullName evidence="1">Uncharacterized protein</fullName>
    </submittedName>
</protein>
<name>A0A7R8ZMP2_9CRUS</name>
<dbReference type="AlphaFoldDB" id="A0A7R8ZMP2"/>
<gene>
    <name evidence="1" type="ORF">CTOB1V02_LOCUS3001</name>
</gene>
<dbReference type="OrthoDB" id="6816312at2759"/>
<organism evidence="1">
    <name type="scientific">Cyprideis torosa</name>
    <dbReference type="NCBI Taxonomy" id="163714"/>
    <lineage>
        <taxon>Eukaryota</taxon>
        <taxon>Metazoa</taxon>
        <taxon>Ecdysozoa</taxon>
        <taxon>Arthropoda</taxon>
        <taxon>Crustacea</taxon>
        <taxon>Oligostraca</taxon>
        <taxon>Ostracoda</taxon>
        <taxon>Podocopa</taxon>
        <taxon>Podocopida</taxon>
        <taxon>Cytherocopina</taxon>
        <taxon>Cytheroidea</taxon>
        <taxon>Cytherideidae</taxon>
        <taxon>Cyprideis</taxon>
    </lineage>
</organism>
<proteinExistence type="predicted"/>
<sequence length="239" mass="27175">MMDRIPEEAIDPLDSIETMVKKEDLQKFVLFKTHYDTYMGLQSALDEVTQRLADYAEEIDRLRSQEEDMQDDVSTLRSALHQRDLQCQRREDELFSADEKISQLECELEERLGGMAPYSRGSQGGGGITKGRGWKTSSGIDMTPVTLFSLRKGTIFDAGVGYPPTFSLMYLGHFVDGFSLEQKQVKTDLICESAERQKSKSEVSEWDIRTDFDLRQMVPFPASCVFILRTGSLTPPMEN</sequence>
<dbReference type="EMBL" id="OB660489">
    <property type="protein sequence ID" value="CAD7225053.1"/>
    <property type="molecule type" value="Genomic_DNA"/>
</dbReference>